<evidence type="ECO:0000313" key="3">
    <source>
        <dbReference type="Proteomes" id="UP000652761"/>
    </source>
</evidence>
<feature type="compositionally biased region" description="Basic and acidic residues" evidence="1">
    <location>
        <begin position="407"/>
        <end position="436"/>
    </location>
</feature>
<feature type="compositionally biased region" description="Polar residues" evidence="1">
    <location>
        <begin position="2489"/>
        <end position="2500"/>
    </location>
</feature>
<comment type="caution">
    <text evidence="2">The sequence shown here is derived from an EMBL/GenBank/DDBJ whole genome shotgun (WGS) entry which is preliminary data.</text>
</comment>
<dbReference type="PANTHER" id="PTHR31780:SF10">
    <property type="entry name" value="LD36051P"/>
    <property type="match status" value="1"/>
</dbReference>
<feature type="compositionally biased region" description="Gly residues" evidence="1">
    <location>
        <begin position="251"/>
        <end position="261"/>
    </location>
</feature>
<feature type="region of interest" description="Disordered" evidence="1">
    <location>
        <begin position="2386"/>
        <end position="2501"/>
    </location>
</feature>
<feature type="compositionally biased region" description="Basic and acidic residues" evidence="1">
    <location>
        <begin position="792"/>
        <end position="805"/>
    </location>
</feature>
<dbReference type="OrthoDB" id="1931055at2759"/>
<feature type="compositionally biased region" description="Polar residues" evidence="1">
    <location>
        <begin position="961"/>
        <end position="979"/>
    </location>
</feature>
<dbReference type="CDD" id="cd22249">
    <property type="entry name" value="UDM1_RNF168_RNF169-like"/>
    <property type="match status" value="1"/>
</dbReference>
<dbReference type="EMBL" id="NMUH01001794">
    <property type="protein sequence ID" value="MQL95441.1"/>
    <property type="molecule type" value="Genomic_DNA"/>
</dbReference>
<feature type="region of interest" description="Disordered" evidence="1">
    <location>
        <begin position="769"/>
        <end position="920"/>
    </location>
</feature>
<organism evidence="2 3">
    <name type="scientific">Colocasia esculenta</name>
    <name type="common">Wild taro</name>
    <name type="synonym">Arum esculentum</name>
    <dbReference type="NCBI Taxonomy" id="4460"/>
    <lineage>
        <taxon>Eukaryota</taxon>
        <taxon>Viridiplantae</taxon>
        <taxon>Streptophyta</taxon>
        <taxon>Embryophyta</taxon>
        <taxon>Tracheophyta</taxon>
        <taxon>Spermatophyta</taxon>
        <taxon>Magnoliopsida</taxon>
        <taxon>Liliopsida</taxon>
        <taxon>Araceae</taxon>
        <taxon>Aroideae</taxon>
        <taxon>Colocasieae</taxon>
        <taxon>Colocasia</taxon>
    </lineage>
</organism>
<feature type="region of interest" description="Disordered" evidence="1">
    <location>
        <begin position="1669"/>
        <end position="1689"/>
    </location>
</feature>
<feature type="compositionally biased region" description="Polar residues" evidence="1">
    <location>
        <begin position="2386"/>
        <end position="2400"/>
    </location>
</feature>
<dbReference type="Proteomes" id="UP000652761">
    <property type="component" value="Unassembled WGS sequence"/>
</dbReference>
<feature type="compositionally biased region" description="Basic and acidic residues" evidence="1">
    <location>
        <begin position="1612"/>
        <end position="1627"/>
    </location>
</feature>
<feature type="compositionally biased region" description="Low complexity" evidence="1">
    <location>
        <begin position="1084"/>
        <end position="1093"/>
    </location>
</feature>
<name>A0A843VFM7_COLES</name>
<feature type="region of interest" description="Disordered" evidence="1">
    <location>
        <begin position="1070"/>
        <end position="1187"/>
    </location>
</feature>
<feature type="compositionally biased region" description="Basic and acidic residues" evidence="1">
    <location>
        <begin position="1118"/>
        <end position="1141"/>
    </location>
</feature>
<feature type="compositionally biased region" description="Gly residues" evidence="1">
    <location>
        <begin position="149"/>
        <end position="159"/>
    </location>
</feature>
<feature type="compositionally biased region" description="Basic and acidic residues" evidence="1">
    <location>
        <begin position="303"/>
        <end position="321"/>
    </location>
</feature>
<proteinExistence type="predicted"/>
<feature type="compositionally biased region" description="Pro residues" evidence="1">
    <location>
        <begin position="48"/>
        <end position="62"/>
    </location>
</feature>
<gene>
    <name evidence="2" type="ORF">Taro_028118</name>
</gene>
<feature type="compositionally biased region" description="Basic and acidic residues" evidence="1">
    <location>
        <begin position="845"/>
        <end position="859"/>
    </location>
</feature>
<evidence type="ECO:0000256" key="1">
    <source>
        <dbReference type="SAM" id="MobiDB-lite"/>
    </source>
</evidence>
<feature type="compositionally biased region" description="Basic and acidic residues" evidence="1">
    <location>
        <begin position="869"/>
        <end position="896"/>
    </location>
</feature>
<feature type="region of interest" description="Disordered" evidence="1">
    <location>
        <begin position="569"/>
        <end position="595"/>
    </location>
</feature>
<feature type="compositionally biased region" description="Basic and acidic residues" evidence="1">
    <location>
        <begin position="1029"/>
        <end position="1039"/>
    </location>
</feature>
<evidence type="ECO:0000313" key="2">
    <source>
        <dbReference type="EMBL" id="MQL95441.1"/>
    </source>
</evidence>
<dbReference type="PANTHER" id="PTHR31780">
    <property type="entry name" value="STRESS RESPONSE PROTEIN NST1-RELATED"/>
    <property type="match status" value="1"/>
</dbReference>
<reference evidence="2" key="1">
    <citation type="submission" date="2017-07" db="EMBL/GenBank/DDBJ databases">
        <title>Taro Niue Genome Assembly and Annotation.</title>
        <authorList>
            <person name="Atibalentja N."/>
            <person name="Keating K."/>
            <person name="Fields C.J."/>
        </authorList>
    </citation>
    <scope>NUCLEOTIDE SEQUENCE</scope>
    <source>
        <strain evidence="2">Niue_2</strain>
        <tissue evidence="2">Leaf</tissue>
    </source>
</reference>
<feature type="compositionally biased region" description="Polar residues" evidence="1">
    <location>
        <begin position="1669"/>
        <end position="1680"/>
    </location>
</feature>
<feature type="region of interest" description="Disordered" evidence="1">
    <location>
        <begin position="1593"/>
        <end position="1638"/>
    </location>
</feature>
<feature type="compositionally biased region" description="Low complexity" evidence="1">
    <location>
        <begin position="2429"/>
        <end position="2441"/>
    </location>
</feature>
<feature type="compositionally biased region" description="Polar residues" evidence="1">
    <location>
        <begin position="2409"/>
        <end position="2422"/>
    </location>
</feature>
<feature type="region of interest" description="Disordered" evidence="1">
    <location>
        <begin position="120"/>
        <end position="270"/>
    </location>
</feature>
<feature type="compositionally biased region" description="Low complexity" evidence="1">
    <location>
        <begin position="234"/>
        <end position="245"/>
    </location>
</feature>
<feature type="compositionally biased region" description="Low complexity" evidence="1">
    <location>
        <begin position="577"/>
        <end position="586"/>
    </location>
</feature>
<feature type="compositionally biased region" description="Basic and acidic residues" evidence="1">
    <location>
        <begin position="769"/>
        <end position="778"/>
    </location>
</feature>
<dbReference type="InterPro" id="IPR051195">
    <property type="entry name" value="Fungal_stress_NST1"/>
</dbReference>
<feature type="compositionally biased region" description="Low complexity" evidence="1">
    <location>
        <begin position="199"/>
        <end position="211"/>
    </location>
</feature>
<sequence length="2523" mass="273559">MPPPLPPLPSITHGHFLMGAEEGVEGASSLGLLPHLAAGSAAPREAITPPPALRHPPEPPPQRARAQGREGRRRGAGGVNCLAAFSYAVLELGLGRSSQGSLGRPRSPMASQGKFVSVNLNKSYGRPSSSSSSSGAPSNPFGNASRARAGGGGVGGGGMVVLSRPRSASSAGQKGGPRLAVPPPLNLPSLRKEHERFDLSAAAGRSAAAGSSGLGLGHGPSSAGWTRPAVRPPSAGAEEGAAASGDRQGKTGLGDQNGVGSPGYASSNLQSAVPTAARGLLAAERALPLRGEDFPSLSATFEAPKKQRDTVNQKQRQKVESEEPSGAQVEKVNLGSSLYMRPHLRSSRLVDDKGSNAEGGAARPSVGPESSRKQDSFLPGPLSLPLVRLAHTSDWADDERDTGLAIPDRDRDRGLSRAETGRYDDLLEGRGPRHSELSIPSSREPFRDSYGRDLSTATSNREGRDASSWRAFPPSKAGLATWEPGTDRGGSARPLGVNRETGKEGAKYGQSPQGDGVSNGSQDAWFSRREMGVGQNTLTGRPGAQPFSGRDADQKMRGRHNDLYNNRNRDALQHIPSSRTSFSSGSKGYPTSDPILNFARDRRTFSSSSKPYIDDTGFDSRDPFLASFSGDINMKVFKRKKDSMKQVDFHDPVRESFEAELERVQQLQELERQRVLEEQARALELARKEEEERLRLAREEEEQRRKLEEEAREAAWRAEQEKLEAAKHAEEQKVAREEEKRRIFMEEERRKEAAHKKLLELEARIARRQAEATAKDDSYPAMPGEEGMPNFVREKNDRDARRIAEVGEWEDGEMMTGNITDSASMNRFVETGSRPQSSRDGNPSFKEKEKLANSWRRDANLNSSTISTHDQESGFHSPKRDAFSTERIFPRKDFHNSPRAISVRPTSKGQPENLHLLDDSRHSREHRWTITTEAGDHFGKSSDVDADFFENDKFGDVGWRQNRSSSGIRSPYNDRTVQNPEIDGFSSFGRSRHSLRQPRVLPPPSFSSLHRSPFRAAPEHSSLSTFSENDPRLENGKDDEDIIHTRYENGYHENLRQSINVTSSEQLSVSLEQKVEKTSPRCDSQSSLSVTSPPVSPMHLSHDDLDESGDSPSLPASDHGERLAFSDSEHVPTEVDAELTKMKMSSSSASPVEDDEWPIEHNEEMQDQDEYDEDDSYQEEDEAHDGDDENLDLVQEFEELHSDIQNVTDHIDQLVLGYDDDVEVSIHSNSEIDKSASPEKEMGRQTELVSGMKEPESVEELIGHHEMHVQALNVLPEGIGESSSKFMVEMEKSMQDLGIEPVLSTGHLVGNVTLARPFNSSPSSISTVQPILSSVSTVPTQPEVPLKLQFGLFSGPSLIQPPVPAIQIGSIQMPLHLHPPVGPSLTQVHPPQPPFFQFGQMRYSPPIPQGMLPLAPQSMPFVHPTIQAQYSLNQNCGSTLHNQMFQDSSVQNVQPKDDPITQVNNIPNLISPICDVPHEKLHLKELNVSYDLSKDEVCQADNSVSHENKINTDLISQLKPQVVQAVSQVKDHQVQVSNRESQGQVYAQHTSYQLLSEEKIPSGTKHVSTSSSRGKRYVYKVKNSSSRSLLPIPDSLQPESNYLQRKPRRNVRRTEFRARESGRRQTEALESSNFTVENERPSFNGRVPVIPFRNVVRKDTFLNKSNRTMVDSERSASGSSGPRFLVSDGTMDKILGKETSSKRNISAVDNVHQTANGNLKRNVNPEEDIDAPLQSGIVRVFKQPGIETPSDEDDFIEVRSKRQMLNDRREQREKEIKAKSRAMKTSRKPRFVAQSSSLASNSNKIGASLGDVAKNVGSVSVVSDSTSLVGHETSNISIVASQPLAPIGTPATSVDTDIRSRTIKSMQTTSVPVISAGATKLTSGLPFEKNNAASDNASTSLGSWNNEHINQPVMSLAHTQVDEVVKPPRFDMHVTSIGDHHGIVIEPGNLPSSIKEKQYSSSANSLNSVFPGEKIQFVTSPVLPPVSRAVSRMSAPDKECPIFFEKEKCHSGPSVHLDDPEAEAEAAASAVAVAAISNDEVVSNGLGVCAVSASDAKNFEGSREVSSQSAAEESLSVALPADLSVETPSLSLWPPLLSPQSSGPMMSHFPGAPPSHFPCFEMNPMLGGPIFAFGPNDESVGTQSQQQRSTTLGTGPLGAWPACHSGVDSFYGPPAGYTGPFISPPVGIPGVQGPPHMVVYNHFTPVGQFGQLGLGFMGATYIPSGKQPDWKHNSVASNVGVSEGDSSNMNAASVQRAPPGMPSSIQHITPGSSLMPMASPLTMFDMSPFQSSADIPVQARWSHLPAPPLHSVPLSVPLQQYHVDGVAPQFSHSLPSDLAAANSRFHEPRSSMSLDGCRGFAVSSDAASQFPDELGLVETPRTISSTVQTNKPNAYGSSAEGNVKGLSAPRSSTRDTVVSNNEHGGIGASNGSSSGQNVGSAIKPPAAQPPTSSGQQYLQTVNYPEQKGGASSAQKMGSGAEWYRRTGFQGKSQTSGSDKNFATAKMKQIYVAKPPASGNGTSS</sequence>
<feature type="region of interest" description="Disordered" evidence="1">
    <location>
        <begin position="41"/>
        <end position="75"/>
    </location>
</feature>
<protein>
    <submittedName>
        <fullName evidence="2">Uncharacterized protein</fullName>
    </submittedName>
</protein>
<feature type="compositionally biased region" description="Polar residues" evidence="1">
    <location>
        <begin position="2449"/>
        <end position="2475"/>
    </location>
</feature>
<feature type="compositionally biased region" description="Acidic residues" evidence="1">
    <location>
        <begin position="1165"/>
        <end position="1187"/>
    </location>
</feature>
<accession>A0A843VFM7</accession>
<feature type="compositionally biased region" description="Polar residues" evidence="1">
    <location>
        <begin position="510"/>
        <end position="524"/>
    </location>
</feature>
<feature type="region of interest" description="Disordered" evidence="1">
    <location>
        <begin position="1766"/>
        <end position="1795"/>
    </location>
</feature>
<feature type="region of interest" description="Disordered" evidence="1">
    <location>
        <begin position="959"/>
        <end position="1039"/>
    </location>
</feature>
<feature type="compositionally biased region" description="Basic residues" evidence="1">
    <location>
        <begin position="1779"/>
        <end position="1790"/>
    </location>
</feature>
<feature type="compositionally biased region" description="Basic and acidic residues" evidence="1">
    <location>
        <begin position="1766"/>
        <end position="1778"/>
    </location>
</feature>
<feature type="region of interest" description="Disordered" evidence="1">
    <location>
        <begin position="692"/>
        <end position="712"/>
    </location>
</feature>
<feature type="region of interest" description="Disordered" evidence="1">
    <location>
        <begin position="298"/>
        <end position="556"/>
    </location>
</feature>
<keyword evidence="3" id="KW-1185">Reference proteome</keyword>